<reference evidence="1" key="2">
    <citation type="submission" date="2025-09" db="UniProtKB">
        <authorList>
            <consortium name="EnsemblPlants"/>
        </authorList>
    </citation>
    <scope>IDENTIFICATION</scope>
</reference>
<sequence length="139" mass="15403">MQEMTLEEYEKVLEEKRKALLALKAEERKVEIDKELQSMQQLSVKKDADEVFIKLGADKDLKKKESSEREERAKKSLSINEFLKPAEGERYNGPGGRGRGRGLRGRGEARGGYNGGGGRRQAPAPAIGDQAEFPTLGGK</sequence>
<evidence type="ECO:0000313" key="2">
    <source>
        <dbReference type="Proteomes" id="UP001732700"/>
    </source>
</evidence>
<organism evidence="1 2">
    <name type="scientific">Avena sativa</name>
    <name type="common">Oat</name>
    <dbReference type="NCBI Taxonomy" id="4498"/>
    <lineage>
        <taxon>Eukaryota</taxon>
        <taxon>Viridiplantae</taxon>
        <taxon>Streptophyta</taxon>
        <taxon>Embryophyta</taxon>
        <taxon>Tracheophyta</taxon>
        <taxon>Spermatophyta</taxon>
        <taxon>Magnoliopsida</taxon>
        <taxon>Liliopsida</taxon>
        <taxon>Poales</taxon>
        <taxon>Poaceae</taxon>
        <taxon>BOP clade</taxon>
        <taxon>Pooideae</taxon>
        <taxon>Poodae</taxon>
        <taxon>Poeae</taxon>
        <taxon>Poeae Chloroplast Group 1 (Aveneae type)</taxon>
        <taxon>Aveninae</taxon>
        <taxon>Avena</taxon>
    </lineage>
</organism>
<accession>A0ACD5TZJ4</accession>
<dbReference type="Proteomes" id="UP001732700">
    <property type="component" value="Chromosome 1D"/>
</dbReference>
<reference evidence="1" key="1">
    <citation type="submission" date="2021-05" db="EMBL/GenBank/DDBJ databases">
        <authorList>
            <person name="Scholz U."/>
            <person name="Mascher M."/>
            <person name="Fiebig A."/>
        </authorList>
    </citation>
    <scope>NUCLEOTIDE SEQUENCE [LARGE SCALE GENOMIC DNA]</scope>
</reference>
<dbReference type="EnsemblPlants" id="AVESA.00010b.r2.1DG0151610.1">
    <property type="protein sequence ID" value="AVESA.00010b.r2.1DG0151610.1.CDS"/>
    <property type="gene ID" value="AVESA.00010b.r2.1DG0151610"/>
</dbReference>
<keyword evidence="2" id="KW-1185">Reference proteome</keyword>
<protein>
    <submittedName>
        <fullName evidence="1">Uncharacterized protein</fullName>
    </submittedName>
</protein>
<name>A0ACD5TZJ4_AVESA</name>
<proteinExistence type="predicted"/>
<evidence type="ECO:0000313" key="1">
    <source>
        <dbReference type="EnsemblPlants" id="AVESA.00010b.r2.1DG0151610.1.CDS"/>
    </source>
</evidence>